<sequence length="353" mass="41329">MMKQGKVLYGGDYNPEQWLERPDILEKDIEYMKAAGINTVTVGMFAWSVLEPEEGRYEFGWLERIVDNLYQNGISVIMGTPSGARPKWLADAYEEVLRVREDGVRFLFGKRHNHCYTSPVYREKVRAIDKALAERFHKHPAVILWHISNEYEGQPACYCALCKAAFQEWLQRRYKTIEELNEKWCTTFWSHRYQSFQQVEPPSSIGEQELHGLTLDWKRFITEQTADFAENEIRALKEGGITQPITTNLMYDYQNLIGPVWLMRMTGVSWVRLLMGLQICLGLGAKRLTGFMMGNRMLWCRRTSGKRIPGKMVNQEVRDKRDMRVQTSTRFWMCGTPGRYLCTGRTFMAERRL</sequence>
<evidence type="ECO:0000313" key="4">
    <source>
        <dbReference type="EMBL" id="CUQ10482.1"/>
    </source>
</evidence>
<dbReference type="EMBL" id="UAVW01000016">
    <property type="protein sequence ID" value="SQB14777.1"/>
    <property type="molecule type" value="Genomic_DNA"/>
</dbReference>
<evidence type="ECO:0000256" key="2">
    <source>
        <dbReference type="ARBA" id="ARBA00023295"/>
    </source>
</evidence>
<dbReference type="PANTHER" id="PTHR36447:SF1">
    <property type="entry name" value="BETA-GALACTOSIDASE GANA"/>
    <property type="match status" value="1"/>
</dbReference>
<dbReference type="Proteomes" id="UP000095512">
    <property type="component" value="Unassembled WGS sequence"/>
</dbReference>
<reference evidence="5 7" key="2">
    <citation type="submission" date="2018-06" db="EMBL/GenBank/DDBJ databases">
        <authorList>
            <consortium name="Pathogen Informatics"/>
            <person name="Doyle S."/>
        </authorList>
    </citation>
    <scope>NUCLEOTIDE SEQUENCE [LARGE SCALE GENOMIC DNA]</scope>
    <source>
        <strain evidence="5 7">NCTC11224</strain>
    </source>
</reference>
<keyword evidence="2 4" id="KW-0326">Glycosidase</keyword>
<dbReference type="Pfam" id="PF02449">
    <property type="entry name" value="Glyco_hydro_42"/>
    <property type="match status" value="1"/>
</dbReference>
<evidence type="ECO:0000313" key="7">
    <source>
        <dbReference type="Proteomes" id="UP000251853"/>
    </source>
</evidence>
<dbReference type="InterPro" id="IPR013529">
    <property type="entry name" value="Glyco_hydro_42_N"/>
</dbReference>
<dbReference type="EMBL" id="CZAB01000088">
    <property type="protein sequence ID" value="CUQ10482.1"/>
    <property type="molecule type" value="Genomic_DNA"/>
</dbReference>
<evidence type="ECO:0000259" key="3">
    <source>
        <dbReference type="Pfam" id="PF02449"/>
    </source>
</evidence>
<organism evidence="4 6">
    <name type="scientific">Enterocloster clostridioformis</name>
    <dbReference type="NCBI Taxonomy" id="1531"/>
    <lineage>
        <taxon>Bacteria</taxon>
        <taxon>Bacillati</taxon>
        <taxon>Bacillota</taxon>
        <taxon>Clostridia</taxon>
        <taxon>Lachnospirales</taxon>
        <taxon>Lachnospiraceae</taxon>
        <taxon>Enterocloster</taxon>
    </lineage>
</organism>
<dbReference type="InterPro" id="IPR003476">
    <property type="entry name" value="Glyco_hydro_42"/>
</dbReference>
<dbReference type="PANTHER" id="PTHR36447">
    <property type="entry name" value="BETA-GALACTOSIDASE GANA"/>
    <property type="match status" value="1"/>
</dbReference>
<keyword evidence="7" id="KW-1185">Reference proteome</keyword>
<name>A0A174TL27_9FIRM</name>
<evidence type="ECO:0000256" key="1">
    <source>
        <dbReference type="ARBA" id="ARBA00022801"/>
    </source>
</evidence>
<keyword evidence="1 4" id="KW-0378">Hydrolase</keyword>
<accession>A0A174TL27</accession>
<reference evidence="4 6" key="1">
    <citation type="submission" date="2015-09" db="EMBL/GenBank/DDBJ databases">
        <authorList>
            <consortium name="Pathogen Informatics"/>
        </authorList>
    </citation>
    <scope>NUCLEOTIDE SEQUENCE [LARGE SCALE GENOMIC DNA]</scope>
    <source>
        <strain evidence="4 6">2789STDY5834865</strain>
    </source>
</reference>
<dbReference type="Gene3D" id="3.20.20.80">
    <property type="entry name" value="Glycosidases"/>
    <property type="match status" value="1"/>
</dbReference>
<evidence type="ECO:0000313" key="5">
    <source>
        <dbReference type="EMBL" id="SQB14777.1"/>
    </source>
</evidence>
<feature type="domain" description="Glycoside hydrolase family 42 N-terminal" evidence="3">
    <location>
        <begin position="12"/>
        <end position="254"/>
    </location>
</feature>
<evidence type="ECO:0000313" key="6">
    <source>
        <dbReference type="Proteomes" id="UP000095512"/>
    </source>
</evidence>
<dbReference type="GO" id="GO:0005975">
    <property type="term" value="P:carbohydrate metabolic process"/>
    <property type="evidence" value="ECO:0007669"/>
    <property type="project" value="InterPro"/>
</dbReference>
<proteinExistence type="predicted"/>
<dbReference type="Proteomes" id="UP000251853">
    <property type="component" value="Unassembled WGS sequence"/>
</dbReference>
<dbReference type="AlphaFoldDB" id="A0A174TL27"/>
<dbReference type="EC" id="3.2.1.23" evidence="4"/>
<gene>
    <name evidence="4" type="primary">bglY_1</name>
    <name evidence="5" type="synonym">ganA</name>
    <name evidence="4" type="ORF">ERS852480_04864</name>
    <name evidence="5" type="ORF">NCTC11224_03831</name>
</gene>
<dbReference type="SUPFAM" id="SSF51445">
    <property type="entry name" value="(Trans)glycosidases"/>
    <property type="match status" value="1"/>
</dbReference>
<dbReference type="InterPro" id="IPR017853">
    <property type="entry name" value="GH"/>
</dbReference>
<dbReference type="GO" id="GO:0009341">
    <property type="term" value="C:beta-galactosidase complex"/>
    <property type="evidence" value="ECO:0007669"/>
    <property type="project" value="InterPro"/>
</dbReference>
<dbReference type="GO" id="GO:0004565">
    <property type="term" value="F:beta-galactosidase activity"/>
    <property type="evidence" value="ECO:0007669"/>
    <property type="project" value="UniProtKB-EC"/>
</dbReference>
<protein>
    <submittedName>
        <fullName evidence="4">Beta-galactosidase</fullName>
        <ecNumber evidence="4">3.2.1.23</ecNumber>
    </submittedName>
</protein>